<reference evidence="1" key="1">
    <citation type="submission" date="2023-03" db="EMBL/GenBank/DDBJ databases">
        <authorList>
            <person name="Steffen K."/>
            <person name="Cardenas P."/>
        </authorList>
    </citation>
    <scope>NUCLEOTIDE SEQUENCE</scope>
</reference>
<evidence type="ECO:0000313" key="2">
    <source>
        <dbReference type="Proteomes" id="UP001174909"/>
    </source>
</evidence>
<organism evidence="1 2">
    <name type="scientific">Geodia barretti</name>
    <name type="common">Barrett's horny sponge</name>
    <dbReference type="NCBI Taxonomy" id="519541"/>
    <lineage>
        <taxon>Eukaryota</taxon>
        <taxon>Metazoa</taxon>
        <taxon>Porifera</taxon>
        <taxon>Demospongiae</taxon>
        <taxon>Heteroscleromorpha</taxon>
        <taxon>Tetractinellida</taxon>
        <taxon>Astrophorina</taxon>
        <taxon>Geodiidae</taxon>
        <taxon>Geodia</taxon>
    </lineage>
</organism>
<proteinExistence type="predicted"/>
<feature type="non-terminal residue" evidence="1">
    <location>
        <position position="64"/>
    </location>
</feature>
<dbReference type="EMBL" id="CASHTH010001284">
    <property type="protein sequence ID" value="CAI8013671.1"/>
    <property type="molecule type" value="Genomic_DNA"/>
</dbReference>
<comment type="caution">
    <text evidence="1">The sequence shown here is derived from an EMBL/GenBank/DDBJ whole genome shotgun (WGS) entry which is preliminary data.</text>
</comment>
<evidence type="ECO:0000313" key="1">
    <source>
        <dbReference type="EMBL" id="CAI8013671.1"/>
    </source>
</evidence>
<sequence length="64" mass="6987">MSLSPLSSIIASYVYYSLCFHLPEVISLSSEAKYSLRNSDSLSWSPRESASSRRACATVSVVVP</sequence>
<dbReference type="Proteomes" id="UP001174909">
    <property type="component" value="Unassembled WGS sequence"/>
</dbReference>
<keyword evidence="2" id="KW-1185">Reference proteome</keyword>
<gene>
    <name evidence="1" type="ORF">GBAR_LOCUS8627</name>
</gene>
<dbReference type="AlphaFoldDB" id="A0AA35RNV0"/>
<protein>
    <submittedName>
        <fullName evidence="1">Uncharacterized protein</fullName>
    </submittedName>
</protein>
<name>A0AA35RNV0_GEOBA</name>
<accession>A0AA35RNV0</accession>